<dbReference type="CTD" id="103188630"/>
<reference evidence="5" key="1">
    <citation type="submission" date="2025-08" db="UniProtKB">
        <authorList>
            <consortium name="RefSeq"/>
        </authorList>
    </citation>
    <scope>IDENTIFICATION</scope>
    <source>
        <tissue evidence="5">Brain</tissue>
    </source>
</reference>
<evidence type="ECO:0000256" key="2">
    <source>
        <dbReference type="SAM" id="MobiDB-lite"/>
    </source>
</evidence>
<keyword evidence="3" id="KW-0732">Signal</keyword>
<evidence type="ECO:0000256" key="1">
    <source>
        <dbReference type="SAM" id="Coils"/>
    </source>
</evidence>
<protein>
    <submittedName>
        <fullName evidence="5">Uncharacterized protein C20orf96 homolog isoform X1</fullName>
    </submittedName>
</protein>
<keyword evidence="1" id="KW-0175">Coiled coil</keyword>
<feature type="compositionally biased region" description="Basic and acidic residues" evidence="2">
    <location>
        <begin position="151"/>
        <end position="161"/>
    </location>
</feature>
<dbReference type="OrthoDB" id="10003267at2759"/>
<feature type="coiled-coil region" evidence="1">
    <location>
        <begin position="239"/>
        <end position="320"/>
    </location>
</feature>
<sequence length="433" mass="50009">MRAPPALHIGLLLFWPRPFPAHVPLAPPLPRATAVPAWLLRFLVDHGLCGDSTPVSRLLLTVPGVGNDGSSFPPRTLSRPSHCGIHSTIYNFQNLDYVPWQRSKQKSKSPTLPPILQTRGHQKSKTKTLTSVLPGLHSKPTTSMTSQLRNPQEKYSGRLDSGKTQKKIRLLRALLRNRRTTLQELSSHEVFLTKLNLELIKDIQDMEDSSALKVRTMLQEQDILQTVVDILEYSNKKKLQKLKCELKEWEEKEESKMKSLAQQVEQLNAKIEKTYKEVSFLSTYMDHEYPVKLVQIASLVRQLQQIKDNQQDELDDLGEMRRMVLQSLSNQIQKKKKKLLQALVVKSQQPHQEALLQKTRDNQDLLKYMDKFREFINQFEEEIPILKAEVEQLQVQVQEPREIVFADVLLRRPKCTPDMDVILNIPMEELLPF</sequence>
<feature type="compositionally biased region" description="Polar residues" evidence="2">
    <location>
        <begin position="139"/>
        <end position="150"/>
    </location>
</feature>
<dbReference type="Pfam" id="PF15397">
    <property type="entry name" value="DUF4618"/>
    <property type="match status" value="1"/>
</dbReference>
<accession>A0A8U0NQZ2</accession>
<dbReference type="PANTHER" id="PTHR28574:SF1">
    <property type="entry name" value="RIKEN CDNA 6820408C15 GENE"/>
    <property type="match status" value="1"/>
</dbReference>
<dbReference type="GeneID" id="101680841"/>
<feature type="region of interest" description="Disordered" evidence="2">
    <location>
        <begin position="103"/>
        <end position="161"/>
    </location>
</feature>
<dbReference type="InterPro" id="IPR029236">
    <property type="entry name" value="DUF4618"/>
</dbReference>
<evidence type="ECO:0000313" key="5">
    <source>
        <dbReference type="RefSeq" id="XP_012908887.1"/>
    </source>
</evidence>
<evidence type="ECO:0000313" key="4">
    <source>
        <dbReference type="Proteomes" id="UP000000715"/>
    </source>
</evidence>
<feature type="chain" id="PRO_5035734231" evidence="3">
    <location>
        <begin position="22"/>
        <end position="433"/>
    </location>
</feature>
<feature type="signal peptide" evidence="3">
    <location>
        <begin position="1"/>
        <end position="21"/>
    </location>
</feature>
<keyword evidence="4" id="KW-1185">Reference proteome</keyword>
<organism evidence="4 5">
    <name type="scientific">Mustela putorius furo</name>
    <name type="common">European domestic ferret</name>
    <name type="synonym">Mustela furo</name>
    <dbReference type="NCBI Taxonomy" id="9669"/>
    <lineage>
        <taxon>Eukaryota</taxon>
        <taxon>Metazoa</taxon>
        <taxon>Chordata</taxon>
        <taxon>Craniata</taxon>
        <taxon>Vertebrata</taxon>
        <taxon>Euteleostomi</taxon>
        <taxon>Mammalia</taxon>
        <taxon>Eutheria</taxon>
        <taxon>Laurasiatheria</taxon>
        <taxon>Carnivora</taxon>
        <taxon>Caniformia</taxon>
        <taxon>Musteloidea</taxon>
        <taxon>Mustelidae</taxon>
        <taxon>Mustelinae</taxon>
        <taxon>Mustela</taxon>
    </lineage>
</organism>
<name>A0A8U0NQZ2_MUSPF</name>
<dbReference type="PANTHER" id="PTHR28574">
    <property type="entry name" value="RIKEN CDNA 6820408C15"/>
    <property type="match status" value="1"/>
</dbReference>
<evidence type="ECO:0000256" key="3">
    <source>
        <dbReference type="SAM" id="SignalP"/>
    </source>
</evidence>
<dbReference type="Proteomes" id="UP000000715">
    <property type="component" value="Unplaced"/>
</dbReference>
<proteinExistence type="predicted"/>
<gene>
    <name evidence="5" type="primary">CUNH20orf96</name>
</gene>
<dbReference type="RefSeq" id="XP_012908887.1">
    <property type="nucleotide sequence ID" value="XM_013053433.2"/>
</dbReference>
<dbReference type="AlphaFoldDB" id="A0A8U0NQZ2"/>